<dbReference type="RefSeq" id="WP_377008100.1">
    <property type="nucleotide sequence ID" value="NZ_JBHSLV010000019.1"/>
</dbReference>
<accession>A0ABW0H7W6</accession>
<reference evidence="2" key="1">
    <citation type="journal article" date="2019" name="Int. J. Syst. Evol. Microbiol.">
        <title>The Global Catalogue of Microorganisms (GCM) 10K type strain sequencing project: providing services to taxonomists for standard genome sequencing and annotation.</title>
        <authorList>
            <consortium name="The Broad Institute Genomics Platform"/>
            <consortium name="The Broad Institute Genome Sequencing Center for Infectious Disease"/>
            <person name="Wu L."/>
            <person name="Ma J."/>
        </authorList>
    </citation>
    <scope>NUCLEOTIDE SEQUENCE [LARGE SCALE GENOMIC DNA]</scope>
    <source>
        <strain evidence="2">CGMCC 1.16326</strain>
    </source>
</reference>
<sequence length="52" mass="6013">MTGRDDIAERLRDEPVDVIRADLESRRQAQADVRRDGRFAAVWNDDRAVIES</sequence>
<proteinExistence type="predicted"/>
<gene>
    <name evidence="1" type="ORF">ACFPPC_10925</name>
</gene>
<protein>
    <submittedName>
        <fullName evidence="1">Uncharacterized protein</fullName>
    </submittedName>
</protein>
<evidence type="ECO:0000313" key="2">
    <source>
        <dbReference type="Proteomes" id="UP001596104"/>
    </source>
</evidence>
<comment type="caution">
    <text evidence="1">The sequence shown here is derived from an EMBL/GenBank/DDBJ whole genome shotgun (WGS) entry which is preliminary data.</text>
</comment>
<dbReference type="Proteomes" id="UP001596104">
    <property type="component" value="Unassembled WGS sequence"/>
</dbReference>
<evidence type="ECO:0000313" key="1">
    <source>
        <dbReference type="EMBL" id="MFC5393146.1"/>
    </source>
</evidence>
<organism evidence="1 2">
    <name type="scientific">Bosea vestrisii</name>
    <dbReference type="NCBI Taxonomy" id="151416"/>
    <lineage>
        <taxon>Bacteria</taxon>
        <taxon>Pseudomonadati</taxon>
        <taxon>Pseudomonadota</taxon>
        <taxon>Alphaproteobacteria</taxon>
        <taxon>Hyphomicrobiales</taxon>
        <taxon>Boseaceae</taxon>
        <taxon>Bosea</taxon>
    </lineage>
</organism>
<dbReference type="EMBL" id="JBHSLV010000019">
    <property type="protein sequence ID" value="MFC5393146.1"/>
    <property type="molecule type" value="Genomic_DNA"/>
</dbReference>
<keyword evidence="2" id="KW-1185">Reference proteome</keyword>
<name>A0ABW0H7W6_9HYPH</name>